<dbReference type="GO" id="GO:0016320">
    <property type="term" value="P:endoplasmic reticulum membrane fusion"/>
    <property type="evidence" value="ECO:0007669"/>
    <property type="project" value="TreeGrafter"/>
</dbReference>
<protein>
    <recommendedName>
        <fullName evidence="11">GB1/RHD3-type G domain-containing protein</fullName>
    </recommendedName>
</protein>
<evidence type="ECO:0000256" key="8">
    <source>
        <dbReference type="HAMAP-Rule" id="MF_03109"/>
    </source>
</evidence>
<dbReference type="STRING" id="403673.A0A177WKI1"/>
<evidence type="ECO:0000256" key="10">
    <source>
        <dbReference type="SAM" id="Phobius"/>
    </source>
</evidence>
<name>A0A177WKI1_BATDL</name>
<evidence type="ECO:0000313" key="13">
    <source>
        <dbReference type="Proteomes" id="UP000077115"/>
    </source>
</evidence>
<feature type="region of interest" description="Disordered" evidence="9">
    <location>
        <begin position="767"/>
        <end position="808"/>
    </location>
</feature>
<dbReference type="eggNOG" id="KOG2203">
    <property type="taxonomic scope" value="Eukaryota"/>
</dbReference>
<evidence type="ECO:0000313" key="12">
    <source>
        <dbReference type="EMBL" id="OAJ40608.1"/>
    </source>
</evidence>
<dbReference type="PANTHER" id="PTHR45923:SF2">
    <property type="entry name" value="PROTEIN SEY1"/>
    <property type="match status" value="1"/>
</dbReference>
<feature type="domain" description="GB1/RHD3-type G" evidence="11">
    <location>
        <begin position="54"/>
        <end position="270"/>
    </location>
</feature>
<keyword evidence="3 8" id="KW-0378">Hydrolase</keyword>
<dbReference type="EMBL" id="DS022304">
    <property type="protein sequence ID" value="OAJ40608.1"/>
    <property type="molecule type" value="Genomic_DNA"/>
</dbReference>
<feature type="transmembrane region" description="Helical" evidence="10">
    <location>
        <begin position="690"/>
        <end position="711"/>
    </location>
</feature>
<proteinExistence type="inferred from homology"/>
<dbReference type="Gene3D" id="3.40.50.300">
    <property type="entry name" value="P-loop containing nucleotide triphosphate hydrolases"/>
    <property type="match status" value="1"/>
</dbReference>
<feature type="topological domain" description="Cytoplasmic" evidence="8">
    <location>
        <begin position="1"/>
        <end position="670"/>
    </location>
</feature>
<dbReference type="AlphaFoldDB" id="A0A177WKI1"/>
<evidence type="ECO:0000256" key="4">
    <source>
        <dbReference type="ARBA" id="ARBA00022824"/>
    </source>
</evidence>
<evidence type="ECO:0000256" key="9">
    <source>
        <dbReference type="SAM" id="MobiDB-lite"/>
    </source>
</evidence>
<dbReference type="InterPro" id="IPR008803">
    <property type="entry name" value="RHD3/Sey1"/>
</dbReference>
<dbReference type="HAMAP" id="MF_03109">
    <property type="entry name" value="Sey1"/>
    <property type="match status" value="1"/>
</dbReference>
<evidence type="ECO:0000256" key="5">
    <source>
        <dbReference type="ARBA" id="ARBA00022989"/>
    </source>
</evidence>
<keyword evidence="4 8" id="KW-0256">Endoplasmic reticulum</keyword>
<keyword evidence="5 8" id="KW-1133">Transmembrane helix</keyword>
<feature type="topological domain" description="Lumenal" evidence="8">
    <location>
        <begin position="692"/>
        <end position="694"/>
    </location>
</feature>
<sequence length="808" mass="91452">MSAVVPDFDNLDNTHHSDAGSPPSQQIQVINDRKEFTSKLSSALDDRWNLSDQGFDYNVVAVFGSQSTGKSTLLNRLFNAQFDVMDETERRQTTKGIWVCKARASNTLVMDVEGTDGRERGEDQDFERKSALFSMSVAEVLIVNMWEQSVGLYNGANMGLLKTVFEVNLQLFQTQGSPKTCIFFVLRDFTNRTPLQKLADTLINDLKKIWDSLSKPPGKESAQITDFFDFEYAGVPHKIYATEQFDAAVEDLRERFYDKKSSRYIFKTGYHKRIPIDGFPHFAEAIWEQIVKNRDLDLPTQQELLAQFRCDEIAKVIYNKFGVDVKPLRSRLDAGNVVDNLGASMQQLTVSALASFDKDASRYNAAVYKSKRSAFADQMHTVLSVLFVQQLRNLHKRGIILFNESLQTRIKAGEADFANKLKLSFNEAESYFNNGAQAASIILAEWTYDEQLSLFVQELGEECVKQRTEAMERLTKKLDKSIKTRLVNPITDLFCKPTKLLWVDVLRTTKDVMTSISDTLTKSLSGFDVESSVILQEVKQIKIRIWDLMMEIVQAEIAEKALLEKLRERFEAKFRYDDKGIPRFWSPTDDIDGTFKIAHEQADELLTIFSEIRVPFSEIDTDIAQHNGIKETPIMMLSVAQQENARLIFNREAHSQFMEAKRSTVATTAKIPPWFIILTVALGWNELMAVLWNPMLTMMLLGCVAIAFGIWKTNMAGPLFHVARAATGEVTRQVSTGLHDRGFSMTNLMNHPTITTAKRTFNSAVNLSRSQSEEGGESYELSRRKTATGSKSPSGVDSTPDSPKPHQD</sequence>
<accession>A0A177WKI1</accession>
<keyword evidence="7 8" id="KW-0472">Membrane</keyword>
<organism evidence="12 13">
    <name type="scientific">Batrachochytrium dendrobatidis (strain JEL423)</name>
    <dbReference type="NCBI Taxonomy" id="403673"/>
    <lineage>
        <taxon>Eukaryota</taxon>
        <taxon>Fungi</taxon>
        <taxon>Fungi incertae sedis</taxon>
        <taxon>Chytridiomycota</taxon>
        <taxon>Chytridiomycota incertae sedis</taxon>
        <taxon>Chytridiomycetes</taxon>
        <taxon>Rhizophydiales</taxon>
        <taxon>Rhizophydiales incertae sedis</taxon>
        <taxon>Batrachochytrium</taxon>
    </lineage>
</organism>
<comment type="subcellular location">
    <subcellularLocation>
        <location evidence="8">Endoplasmic reticulum membrane</location>
        <topology evidence="8">Multi-pass membrane protein</topology>
    </subcellularLocation>
    <text evidence="8">Enriched in the cortical ER. Concentrated in punctae along the ER tubules.</text>
</comment>
<dbReference type="VEuPathDB" id="FungiDB:BDEG_24319"/>
<feature type="compositionally biased region" description="Polar residues" evidence="9">
    <location>
        <begin position="787"/>
        <end position="801"/>
    </location>
</feature>
<dbReference type="GO" id="GO:0005525">
    <property type="term" value="F:GTP binding"/>
    <property type="evidence" value="ECO:0007669"/>
    <property type="project" value="UniProtKB-UniRule"/>
</dbReference>
<evidence type="ECO:0000256" key="7">
    <source>
        <dbReference type="ARBA" id="ARBA00023136"/>
    </source>
</evidence>
<evidence type="ECO:0000256" key="6">
    <source>
        <dbReference type="ARBA" id="ARBA00023134"/>
    </source>
</evidence>
<feature type="region of interest" description="Disordered" evidence="9">
    <location>
        <begin position="1"/>
        <end position="25"/>
    </location>
</feature>
<evidence type="ECO:0000259" key="11">
    <source>
        <dbReference type="PROSITE" id="PS51715"/>
    </source>
</evidence>
<dbReference type="PROSITE" id="PS51715">
    <property type="entry name" value="G_GB1_RHD3"/>
    <property type="match status" value="1"/>
</dbReference>
<keyword evidence="2 8" id="KW-0547">Nucleotide-binding</keyword>
<dbReference type="GO" id="GO:0005789">
    <property type="term" value="C:endoplasmic reticulum membrane"/>
    <property type="evidence" value="ECO:0007669"/>
    <property type="project" value="UniProtKB-SubCell"/>
</dbReference>
<comment type="similarity">
    <text evidence="8">Belongs to the TRAFAC class dynamin-like GTPase superfamily. GB1/RHD3 GTPase family. RHD3 subfamily.</text>
</comment>
<dbReference type="PANTHER" id="PTHR45923">
    <property type="entry name" value="PROTEIN SEY1"/>
    <property type="match status" value="1"/>
</dbReference>
<feature type="transmembrane region" description="Helical" evidence="10">
    <location>
        <begin position="665"/>
        <end position="684"/>
    </location>
</feature>
<reference evidence="12 13" key="1">
    <citation type="submission" date="2006-10" db="EMBL/GenBank/DDBJ databases">
        <title>The Genome Sequence of Batrachochytrium dendrobatidis JEL423.</title>
        <authorList>
            <consortium name="The Broad Institute Genome Sequencing Platform"/>
            <person name="Birren B."/>
            <person name="Lander E."/>
            <person name="Galagan J."/>
            <person name="Cuomo C."/>
            <person name="Devon K."/>
            <person name="Jaffe D."/>
            <person name="Butler J."/>
            <person name="Alvarez P."/>
            <person name="Gnerre S."/>
            <person name="Grabherr M."/>
            <person name="Kleber M."/>
            <person name="Mauceli E."/>
            <person name="Brockman W."/>
            <person name="Young S."/>
            <person name="LaButti K."/>
            <person name="Sykes S."/>
            <person name="DeCaprio D."/>
            <person name="Crawford M."/>
            <person name="Koehrsen M."/>
            <person name="Engels R."/>
            <person name="Montgomery P."/>
            <person name="Pearson M."/>
            <person name="Howarth C."/>
            <person name="Larson L."/>
            <person name="White J."/>
            <person name="O'Leary S."/>
            <person name="Kodira C."/>
            <person name="Zeng Q."/>
            <person name="Yandava C."/>
            <person name="Alvarado L."/>
            <person name="Longcore J."/>
            <person name="James T."/>
        </authorList>
    </citation>
    <scope>NUCLEOTIDE SEQUENCE [LARGE SCALE GENOMIC DNA]</scope>
    <source>
        <strain evidence="12 13">JEL423</strain>
    </source>
</reference>
<dbReference type="FunFam" id="3.40.50.300:FF:000727">
    <property type="entry name" value="Protein SEY1 homolog"/>
    <property type="match status" value="1"/>
</dbReference>
<keyword evidence="1 8" id="KW-0812">Transmembrane</keyword>
<dbReference type="SUPFAM" id="SSF52540">
    <property type="entry name" value="P-loop containing nucleoside triphosphate hydrolases"/>
    <property type="match status" value="1"/>
</dbReference>
<gene>
    <name evidence="8" type="primary">SEY1</name>
    <name evidence="12" type="ORF">BDEG_24319</name>
</gene>
<dbReference type="Pfam" id="PF20428">
    <property type="entry name" value="Sey1_3HB"/>
    <property type="match status" value="1"/>
</dbReference>
<dbReference type="CDD" id="cd01851">
    <property type="entry name" value="GBP"/>
    <property type="match status" value="1"/>
</dbReference>
<dbReference type="InterPro" id="IPR027417">
    <property type="entry name" value="P-loop_NTPase"/>
</dbReference>
<dbReference type="InterPro" id="IPR030386">
    <property type="entry name" value="G_GB1_RHD3_dom"/>
</dbReference>
<dbReference type="Proteomes" id="UP000077115">
    <property type="component" value="Unassembled WGS sequence"/>
</dbReference>
<dbReference type="Pfam" id="PF05879">
    <property type="entry name" value="RHD3_GTPase"/>
    <property type="match status" value="1"/>
</dbReference>
<evidence type="ECO:0000256" key="1">
    <source>
        <dbReference type="ARBA" id="ARBA00022692"/>
    </source>
</evidence>
<dbReference type="InterPro" id="IPR046758">
    <property type="entry name" value="Sey1/RHD3-like_3HB"/>
</dbReference>
<evidence type="ECO:0000256" key="3">
    <source>
        <dbReference type="ARBA" id="ARBA00022801"/>
    </source>
</evidence>
<evidence type="ECO:0000256" key="2">
    <source>
        <dbReference type="ARBA" id="ARBA00022741"/>
    </source>
</evidence>
<reference evidence="12 13" key="2">
    <citation type="submission" date="2016-05" db="EMBL/GenBank/DDBJ databases">
        <title>Lineage-specific infection strategies underlie the spectrum of fungal disease in amphibians.</title>
        <authorList>
            <person name="Cuomo C.A."/>
            <person name="Farrer R.A."/>
            <person name="James T."/>
            <person name="Longcore J."/>
            <person name="Birren B."/>
        </authorList>
    </citation>
    <scope>NUCLEOTIDE SEQUENCE [LARGE SCALE GENOMIC DNA]</scope>
    <source>
        <strain evidence="12 13">JEL423</strain>
    </source>
</reference>
<feature type="binding site" evidence="8">
    <location>
        <begin position="64"/>
        <end position="71"/>
    </location>
    <ligand>
        <name>GTP</name>
        <dbReference type="ChEBI" id="CHEBI:37565"/>
    </ligand>
</feature>
<dbReference type="GO" id="GO:0003924">
    <property type="term" value="F:GTPase activity"/>
    <property type="evidence" value="ECO:0007669"/>
    <property type="project" value="UniProtKB-UniRule"/>
</dbReference>
<dbReference type="OrthoDB" id="1597724at2759"/>
<keyword evidence="6 8" id="KW-0342">GTP-binding</keyword>
<feature type="topological domain" description="Cytoplasmic" evidence="8">
    <location>
        <begin position="716"/>
        <end position="808"/>
    </location>
</feature>